<keyword evidence="3" id="KW-1185">Reference proteome</keyword>
<feature type="domain" description="Baseplate protein J-like barrel" evidence="1">
    <location>
        <begin position="95"/>
        <end position="175"/>
    </location>
</feature>
<dbReference type="Pfam" id="PF04865">
    <property type="entry name" value="Baseplate_J"/>
    <property type="match status" value="1"/>
</dbReference>
<reference evidence="2 3" key="1">
    <citation type="submission" date="2023-10" db="EMBL/GenBank/DDBJ databases">
        <authorList>
            <person name="Botero Cardona J."/>
        </authorList>
    </citation>
    <scope>NUCLEOTIDE SEQUENCE [LARGE SCALE GENOMIC DNA]</scope>
    <source>
        <strain evidence="2 3">R-53137</strain>
    </source>
</reference>
<dbReference type="InterPro" id="IPR006949">
    <property type="entry name" value="Barrel_Baseplate_J-like"/>
</dbReference>
<evidence type="ECO:0000313" key="2">
    <source>
        <dbReference type="EMBL" id="CAK1228157.1"/>
    </source>
</evidence>
<dbReference type="Proteomes" id="UP001314262">
    <property type="component" value="Unassembled WGS sequence"/>
</dbReference>
<dbReference type="PANTHER" id="PTHR37829">
    <property type="entry name" value="PHAGE-LIKE ELEMENT PBSX PROTEIN XKDT"/>
    <property type="match status" value="1"/>
</dbReference>
<dbReference type="InterPro" id="IPR052399">
    <property type="entry name" value="Phage_Baseplate_Assmbl_Protein"/>
</dbReference>
<accession>A0ABN9YK10</accession>
<gene>
    <name evidence="2" type="ORF">R53137_KAKDMLNK_00219</name>
</gene>
<comment type="caution">
    <text evidence="2">The sequence shown here is derived from an EMBL/GenBank/DDBJ whole genome shotgun (WGS) entry which is preliminary data.</text>
</comment>
<evidence type="ECO:0000313" key="3">
    <source>
        <dbReference type="Proteomes" id="UP001314262"/>
    </source>
</evidence>
<evidence type="ECO:0000259" key="1">
    <source>
        <dbReference type="Pfam" id="PF04865"/>
    </source>
</evidence>
<dbReference type="EMBL" id="CAUZLT010000001">
    <property type="protein sequence ID" value="CAK1228157.1"/>
    <property type="molecule type" value="Genomic_DNA"/>
</dbReference>
<dbReference type="RefSeq" id="WP_203619208.1">
    <property type="nucleotide sequence ID" value="NZ_BOJU01000004.1"/>
</dbReference>
<sequence>MLDEKGFKKNSYEDILSGLIKSAQERFGADIAIDQNSVMGGILRLVASTYNEIEQKQEDSYYSSFVSTATGVSLDRLAKNFGLDRKIDTYAIVDLAFVGKPGYVVKANTSYKNGDGLMFTLSSDVQLDNQGRGTGIAYANETGKKYNISSNNDLKQVQPVGDLYSILTKSNATGGADAETDTELRNRIMYATKGLNSSTYGGVVSSIRAVPGVTMVRIVENHSEQTDQYGNPPYTIHIYASGGDDSLIGSAIFKSLAIGINTYGNISSSVEDEAHNKHTVMFDRPTEKQIHVKVTATTNDSFPVDGVNKIKQQISDYMTTLEMGKAVRFSYMYKYIYDNVAGIEFANVLIGVDEDKDNLQSKDVIVTPFELPVYNPDLVNVEVVNG</sequence>
<protein>
    <submittedName>
        <fullName evidence="2">Uncharacterized phage protein gp47/JayE (JayE)</fullName>
    </submittedName>
</protein>
<proteinExistence type="predicted"/>
<dbReference type="PANTHER" id="PTHR37829:SF3">
    <property type="entry name" value="PROTEIN JAYE-RELATED"/>
    <property type="match status" value="1"/>
</dbReference>
<organism evidence="2 3">
    <name type="scientific">Fructobacillus tropaeoli</name>
    <dbReference type="NCBI Taxonomy" id="709323"/>
    <lineage>
        <taxon>Bacteria</taxon>
        <taxon>Bacillati</taxon>
        <taxon>Bacillota</taxon>
        <taxon>Bacilli</taxon>
        <taxon>Lactobacillales</taxon>
        <taxon>Lactobacillaceae</taxon>
        <taxon>Fructobacillus</taxon>
    </lineage>
</organism>
<name>A0ABN9YK10_9LACO</name>